<accession>A0AAV6LR62</accession>
<evidence type="ECO:0000313" key="7">
    <source>
        <dbReference type="Proteomes" id="UP000823749"/>
    </source>
</evidence>
<dbReference type="GO" id="GO:0016705">
    <property type="term" value="F:oxidoreductase activity, acting on paired donors, with incorporation or reduction of molecular oxygen"/>
    <property type="evidence" value="ECO:0007669"/>
    <property type="project" value="UniProtKB-ARBA"/>
</dbReference>
<dbReference type="PROSITE" id="PS51471">
    <property type="entry name" value="FE2OG_OXY"/>
    <property type="match status" value="1"/>
</dbReference>
<dbReference type="Pfam" id="PF14226">
    <property type="entry name" value="DIOX_N"/>
    <property type="match status" value="1"/>
</dbReference>
<dbReference type="Proteomes" id="UP000823749">
    <property type="component" value="Chromosome 1"/>
</dbReference>
<feature type="domain" description="Fe2OG dioxygenase" evidence="5">
    <location>
        <begin position="185"/>
        <end position="285"/>
    </location>
</feature>
<dbReference type="InterPro" id="IPR005123">
    <property type="entry name" value="Oxoglu/Fe-dep_dioxygenase_dom"/>
</dbReference>
<gene>
    <name evidence="6" type="ORF">RHGRI_002855</name>
</gene>
<protein>
    <recommendedName>
        <fullName evidence="5">Fe2OG dioxygenase domain-containing protein</fullName>
    </recommendedName>
</protein>
<evidence type="ECO:0000256" key="4">
    <source>
        <dbReference type="RuleBase" id="RU003682"/>
    </source>
</evidence>
<keyword evidence="2 4" id="KW-0479">Metal-binding</keyword>
<dbReference type="PANTHER" id="PTHR47991">
    <property type="entry name" value="OXOGLUTARATE/IRON-DEPENDENT DIOXYGENASE"/>
    <property type="match status" value="1"/>
</dbReference>
<dbReference type="PRINTS" id="PR00682">
    <property type="entry name" value="IPNSYNTHASE"/>
</dbReference>
<comment type="similarity">
    <text evidence="1 4">Belongs to the iron/ascorbate-dependent oxidoreductase family.</text>
</comment>
<evidence type="ECO:0000256" key="2">
    <source>
        <dbReference type="ARBA" id="ARBA00022723"/>
    </source>
</evidence>
<dbReference type="InterPro" id="IPR026992">
    <property type="entry name" value="DIOX_N"/>
</dbReference>
<dbReference type="AlphaFoldDB" id="A0AAV6LR62"/>
<evidence type="ECO:0000313" key="6">
    <source>
        <dbReference type="EMBL" id="KAG5567442.1"/>
    </source>
</evidence>
<evidence type="ECO:0000256" key="1">
    <source>
        <dbReference type="ARBA" id="ARBA00008056"/>
    </source>
</evidence>
<comment type="caution">
    <text evidence="6">The sequence shown here is derived from an EMBL/GenBank/DDBJ whole genome shotgun (WGS) entry which is preliminary data.</text>
</comment>
<dbReference type="InterPro" id="IPR050295">
    <property type="entry name" value="Plant_2OG-oxidoreductases"/>
</dbReference>
<name>A0AAV6LR62_9ERIC</name>
<sequence>MAQLISNMCSIQPVVPESYILPPERRPGQLVVHPCKTIPVIDLDGDQNELVQEIIKASQEYGFFQLINHGVSEELMKDVLVVAKEFFDLPAEEKQRFFSEDPKQTCRMKTSIDFAREKVHFWRDSLRHPCHPLEEHIQQWPENPARYREVFGQYSVEVRNLSLRILDLVCEGLVLEPGYFGGELSWGQKMSVNHYPRCPDPTLVLGLPKHRDAYLITLLNQGDVPGLQVLKDEQWVAVEPLPHAFVVNINHMLQIISNGKLKSADHRVVPSSNVARTTIASFIRPSSDVVVQPATSLVSESNPPLYKSFTFGDFIGSYMKDTLEGIDPLERFMIRP</sequence>
<evidence type="ECO:0000256" key="3">
    <source>
        <dbReference type="ARBA" id="ARBA00023004"/>
    </source>
</evidence>
<dbReference type="Pfam" id="PF03171">
    <property type="entry name" value="2OG-FeII_Oxy"/>
    <property type="match status" value="1"/>
</dbReference>
<organism evidence="6 7">
    <name type="scientific">Rhododendron griersonianum</name>
    <dbReference type="NCBI Taxonomy" id="479676"/>
    <lineage>
        <taxon>Eukaryota</taxon>
        <taxon>Viridiplantae</taxon>
        <taxon>Streptophyta</taxon>
        <taxon>Embryophyta</taxon>
        <taxon>Tracheophyta</taxon>
        <taxon>Spermatophyta</taxon>
        <taxon>Magnoliopsida</taxon>
        <taxon>eudicotyledons</taxon>
        <taxon>Gunneridae</taxon>
        <taxon>Pentapetalae</taxon>
        <taxon>asterids</taxon>
        <taxon>Ericales</taxon>
        <taxon>Ericaceae</taxon>
        <taxon>Ericoideae</taxon>
        <taxon>Rhodoreae</taxon>
        <taxon>Rhododendron</taxon>
    </lineage>
</organism>
<evidence type="ECO:0000259" key="5">
    <source>
        <dbReference type="PROSITE" id="PS51471"/>
    </source>
</evidence>
<dbReference type="EMBL" id="JACTNZ010000001">
    <property type="protein sequence ID" value="KAG5567442.1"/>
    <property type="molecule type" value="Genomic_DNA"/>
</dbReference>
<dbReference type="InterPro" id="IPR027443">
    <property type="entry name" value="IPNS-like_sf"/>
</dbReference>
<reference evidence="6" key="1">
    <citation type="submission" date="2020-08" db="EMBL/GenBank/DDBJ databases">
        <title>Plant Genome Project.</title>
        <authorList>
            <person name="Zhang R.-G."/>
        </authorList>
    </citation>
    <scope>NUCLEOTIDE SEQUENCE</scope>
    <source>
        <strain evidence="6">WSP0</strain>
        <tissue evidence="6">Leaf</tissue>
    </source>
</reference>
<keyword evidence="3 4" id="KW-0408">Iron</keyword>
<dbReference type="SUPFAM" id="SSF51197">
    <property type="entry name" value="Clavaminate synthase-like"/>
    <property type="match status" value="1"/>
</dbReference>
<dbReference type="Gene3D" id="2.60.120.330">
    <property type="entry name" value="B-lactam Antibiotic, Isopenicillin N Synthase, Chain"/>
    <property type="match status" value="1"/>
</dbReference>
<dbReference type="InterPro" id="IPR044861">
    <property type="entry name" value="IPNS-like_FE2OG_OXY"/>
</dbReference>
<proteinExistence type="inferred from homology"/>
<keyword evidence="7" id="KW-1185">Reference proteome</keyword>
<keyword evidence="4" id="KW-0560">Oxidoreductase</keyword>
<dbReference type="GO" id="GO:0046872">
    <property type="term" value="F:metal ion binding"/>
    <property type="evidence" value="ECO:0007669"/>
    <property type="project" value="UniProtKB-KW"/>
</dbReference>